<dbReference type="AlphaFoldDB" id="A0A699I5Q0"/>
<proteinExistence type="predicted"/>
<reference evidence="1" key="1">
    <citation type="journal article" date="2019" name="Sci. Rep.">
        <title>Draft genome of Tanacetum cinerariifolium, the natural source of mosquito coil.</title>
        <authorList>
            <person name="Yamashiro T."/>
            <person name="Shiraishi A."/>
            <person name="Satake H."/>
            <person name="Nakayama K."/>
        </authorList>
    </citation>
    <scope>NUCLEOTIDE SEQUENCE</scope>
</reference>
<comment type="caution">
    <text evidence="1">The sequence shown here is derived from an EMBL/GenBank/DDBJ whole genome shotgun (WGS) entry which is preliminary data.</text>
</comment>
<dbReference type="EMBL" id="BKCJ010247778">
    <property type="protein sequence ID" value="GEZ16556.1"/>
    <property type="molecule type" value="Genomic_DNA"/>
</dbReference>
<name>A0A699I5Q0_TANCI</name>
<gene>
    <name evidence="1" type="ORF">Tci_488529</name>
</gene>
<evidence type="ECO:0000313" key="1">
    <source>
        <dbReference type="EMBL" id="GEZ16556.1"/>
    </source>
</evidence>
<evidence type="ECO:0008006" key="2">
    <source>
        <dbReference type="Google" id="ProtNLM"/>
    </source>
</evidence>
<accession>A0A699I5Q0</accession>
<sequence length="375" mass="43425">MSMLVKIQDCKMAETTRQIRKRFKYLKIKVKVKNKRLKIIDHKAGMNKTITKIKTKNKTQELNVEAISKNPRPSYDCEHGSSKSIRNQASREIVSHKISSQTRKLISRFKTLLRENANPPSILASHVLLTALCVKVFQELDELQAISAYIDSRLENIEHFLNGFVNPPNEINMDDLEPDDKSVDTPRVSPFLDSNDDYDDGEVLNELEEYGNARKLCRKKIINNIDGNDLAFPCMISFRKFVAHFDPFLPMKIITCKAYNTKMVEGHESTRRNLVAIVKDVYMFVESFTYVTDFVVLDDIGEFIVGNMVEVVMGKPFINVTQIEYDCVKRIPPIHVLRKTDLMNEFKNFHEKNKLMYKNCLNLGPEYQVDENMKE</sequence>
<organism evidence="1">
    <name type="scientific">Tanacetum cinerariifolium</name>
    <name type="common">Dalmatian daisy</name>
    <name type="synonym">Chrysanthemum cinerariifolium</name>
    <dbReference type="NCBI Taxonomy" id="118510"/>
    <lineage>
        <taxon>Eukaryota</taxon>
        <taxon>Viridiplantae</taxon>
        <taxon>Streptophyta</taxon>
        <taxon>Embryophyta</taxon>
        <taxon>Tracheophyta</taxon>
        <taxon>Spermatophyta</taxon>
        <taxon>Magnoliopsida</taxon>
        <taxon>eudicotyledons</taxon>
        <taxon>Gunneridae</taxon>
        <taxon>Pentapetalae</taxon>
        <taxon>asterids</taxon>
        <taxon>campanulids</taxon>
        <taxon>Asterales</taxon>
        <taxon>Asteraceae</taxon>
        <taxon>Asteroideae</taxon>
        <taxon>Anthemideae</taxon>
        <taxon>Anthemidinae</taxon>
        <taxon>Tanacetum</taxon>
    </lineage>
</organism>
<protein>
    <recommendedName>
        <fullName evidence="2">MAK10-like protein</fullName>
    </recommendedName>
</protein>